<evidence type="ECO:0000256" key="3">
    <source>
        <dbReference type="ARBA" id="ARBA00022692"/>
    </source>
</evidence>
<organism evidence="15 16">
    <name type="scientific">Mya arenaria</name>
    <name type="common">Soft-shell clam</name>
    <dbReference type="NCBI Taxonomy" id="6604"/>
    <lineage>
        <taxon>Eukaryota</taxon>
        <taxon>Metazoa</taxon>
        <taxon>Spiralia</taxon>
        <taxon>Lophotrochozoa</taxon>
        <taxon>Mollusca</taxon>
        <taxon>Bivalvia</taxon>
        <taxon>Autobranchia</taxon>
        <taxon>Heteroconchia</taxon>
        <taxon>Euheterodonta</taxon>
        <taxon>Imparidentia</taxon>
        <taxon>Neoheterodontei</taxon>
        <taxon>Myida</taxon>
        <taxon>Myoidea</taxon>
        <taxon>Myidae</taxon>
        <taxon>Mya</taxon>
    </lineage>
</organism>
<evidence type="ECO:0000256" key="13">
    <source>
        <dbReference type="SAM" id="Phobius"/>
    </source>
</evidence>
<evidence type="ECO:0000256" key="4">
    <source>
        <dbReference type="ARBA" id="ARBA00022989"/>
    </source>
</evidence>
<evidence type="ECO:0000256" key="6">
    <source>
        <dbReference type="ARBA" id="ARBA00023136"/>
    </source>
</evidence>
<gene>
    <name evidence="15" type="ORF">MAR_017309</name>
</gene>
<evidence type="ECO:0000256" key="7">
    <source>
        <dbReference type="ARBA" id="ARBA00023157"/>
    </source>
</evidence>
<feature type="domain" description="G-protein coupled receptors family 1 profile" evidence="14">
    <location>
        <begin position="1"/>
        <end position="239"/>
    </location>
</feature>
<keyword evidence="6 13" id="KW-0472">Membrane</keyword>
<keyword evidence="3 11" id="KW-0812">Transmembrane</keyword>
<evidence type="ECO:0000256" key="8">
    <source>
        <dbReference type="ARBA" id="ARBA00023170"/>
    </source>
</evidence>
<dbReference type="PROSITE" id="PS00237">
    <property type="entry name" value="G_PROTEIN_RECEP_F1_1"/>
    <property type="match status" value="1"/>
</dbReference>
<proteinExistence type="inferred from homology"/>
<feature type="transmembrane region" description="Helical" evidence="13">
    <location>
        <begin position="126"/>
        <end position="154"/>
    </location>
</feature>
<dbReference type="PANTHER" id="PTHR24243:SF208">
    <property type="entry name" value="PYROKININ-1 RECEPTOR"/>
    <property type="match status" value="1"/>
</dbReference>
<dbReference type="PROSITE" id="PS50262">
    <property type="entry name" value="G_PROTEIN_RECEP_F1_2"/>
    <property type="match status" value="1"/>
</dbReference>
<feature type="transmembrane region" description="Helical" evidence="13">
    <location>
        <begin position="220"/>
        <end position="242"/>
    </location>
</feature>
<evidence type="ECO:0000313" key="16">
    <source>
        <dbReference type="Proteomes" id="UP001164746"/>
    </source>
</evidence>
<evidence type="ECO:0000256" key="5">
    <source>
        <dbReference type="ARBA" id="ARBA00023040"/>
    </source>
</evidence>
<dbReference type="SUPFAM" id="SSF81321">
    <property type="entry name" value="Family A G protein-coupled receptor-like"/>
    <property type="match status" value="1"/>
</dbReference>
<comment type="subcellular location">
    <subcellularLocation>
        <location evidence="1">Cell membrane</location>
        <topology evidence="1">Multi-pass membrane protein</topology>
    </subcellularLocation>
</comment>
<dbReference type="PRINTS" id="PR01565">
    <property type="entry name" value="NEUROMEDINUR"/>
</dbReference>
<dbReference type="Pfam" id="PF00001">
    <property type="entry name" value="7tm_1"/>
    <property type="match status" value="1"/>
</dbReference>
<dbReference type="EMBL" id="CP111017">
    <property type="protein sequence ID" value="WAR07351.1"/>
    <property type="molecule type" value="Genomic_DNA"/>
</dbReference>
<keyword evidence="16" id="KW-1185">Reference proteome</keyword>
<protein>
    <submittedName>
        <fullName evidence="15">CAPAR-like protein</fullName>
    </submittedName>
</protein>
<evidence type="ECO:0000256" key="2">
    <source>
        <dbReference type="ARBA" id="ARBA00022475"/>
    </source>
</evidence>
<keyword evidence="7" id="KW-1015">Disulfide bond</keyword>
<keyword evidence="9" id="KW-0325">Glycoprotein</keyword>
<evidence type="ECO:0000256" key="1">
    <source>
        <dbReference type="ARBA" id="ARBA00004651"/>
    </source>
</evidence>
<feature type="transmembrane region" description="Helical" evidence="13">
    <location>
        <begin position="175"/>
        <end position="194"/>
    </location>
</feature>
<evidence type="ECO:0000256" key="9">
    <source>
        <dbReference type="ARBA" id="ARBA00023180"/>
    </source>
</evidence>
<name>A0ABY7EEZ7_MYAAR</name>
<keyword evidence="5 11" id="KW-0297">G-protein coupled receptor</keyword>
<keyword evidence="4 13" id="KW-1133">Transmembrane helix</keyword>
<keyword evidence="8 11" id="KW-0675">Receptor</keyword>
<feature type="region of interest" description="Disordered" evidence="12">
    <location>
        <begin position="289"/>
        <end position="308"/>
    </location>
</feature>
<keyword evidence="10 11" id="KW-0807">Transducer</keyword>
<comment type="similarity">
    <text evidence="11">Belongs to the G-protein coupled receptor 1 family.</text>
</comment>
<reference evidence="15" key="1">
    <citation type="submission" date="2022-11" db="EMBL/GenBank/DDBJ databases">
        <title>Centuries of genome instability and evolution in soft-shell clam transmissible cancer (bioRxiv).</title>
        <authorList>
            <person name="Hart S.F.M."/>
            <person name="Yonemitsu M.A."/>
            <person name="Giersch R.M."/>
            <person name="Beal B.F."/>
            <person name="Arriagada G."/>
            <person name="Davis B.W."/>
            <person name="Ostrander E.A."/>
            <person name="Goff S.P."/>
            <person name="Metzger M.J."/>
        </authorList>
    </citation>
    <scope>NUCLEOTIDE SEQUENCE</scope>
    <source>
        <strain evidence="15">MELC-2E11</strain>
        <tissue evidence="15">Siphon/mantle</tissue>
    </source>
</reference>
<dbReference type="Gene3D" id="1.20.1070.10">
    <property type="entry name" value="Rhodopsin 7-helix transmembrane proteins"/>
    <property type="match status" value="1"/>
</dbReference>
<dbReference type="InterPro" id="IPR000276">
    <property type="entry name" value="GPCR_Rhodpsn"/>
</dbReference>
<keyword evidence="2" id="KW-1003">Cell membrane</keyword>
<evidence type="ECO:0000256" key="12">
    <source>
        <dbReference type="SAM" id="MobiDB-lite"/>
    </source>
</evidence>
<evidence type="ECO:0000259" key="14">
    <source>
        <dbReference type="PROSITE" id="PS50262"/>
    </source>
</evidence>
<dbReference type="InterPro" id="IPR005390">
    <property type="entry name" value="NeuromedU_rcpt"/>
</dbReference>
<dbReference type="InterPro" id="IPR017452">
    <property type="entry name" value="GPCR_Rhodpsn_7TM"/>
</dbReference>
<sequence>MKEKAALPPELYMYWEAYPWRLGQVFCIIKSYVQELTAYASVLTIAAFTIERYLAICHPMTLQVLNHPSRALRLLIVQWIIAIVCALPFAIYTRTFYLVDHPETAQPIKDSLICNVPHDDRDTMTYFFQISTFVFFVYPMSVILIMYILIGIKLSNTNPVPNDRNNSAVVQARKSVIKMLVAVVVAFFLCWAPFHAQRLMTLYITAEEWTPFLLDVQNNLFLISGVLYFIGSTINPILYNAMSKKYRRAFLKTILPCLRSQANAYTSTFNSNSPASKSSPYFYNKLSTRPATRTSGLQDSSQEDSSPV</sequence>
<evidence type="ECO:0000313" key="15">
    <source>
        <dbReference type="EMBL" id="WAR07351.1"/>
    </source>
</evidence>
<evidence type="ECO:0000256" key="10">
    <source>
        <dbReference type="ARBA" id="ARBA00023224"/>
    </source>
</evidence>
<accession>A0ABY7EEZ7</accession>
<dbReference type="PRINTS" id="PR00237">
    <property type="entry name" value="GPCRRHODOPSN"/>
</dbReference>
<dbReference type="PANTHER" id="PTHR24243">
    <property type="entry name" value="G-PROTEIN COUPLED RECEPTOR"/>
    <property type="match status" value="1"/>
</dbReference>
<evidence type="ECO:0000256" key="11">
    <source>
        <dbReference type="RuleBase" id="RU000688"/>
    </source>
</evidence>
<dbReference type="Proteomes" id="UP001164746">
    <property type="component" value="Chromosome 6"/>
</dbReference>
<feature type="transmembrane region" description="Helical" evidence="13">
    <location>
        <begin position="74"/>
        <end position="92"/>
    </location>
</feature>